<dbReference type="PROSITE" id="PS51440">
    <property type="entry name" value="TIM_2"/>
    <property type="match status" value="1"/>
</dbReference>
<evidence type="ECO:0000256" key="2">
    <source>
        <dbReference type="ARBA" id="ARBA00011940"/>
    </source>
</evidence>
<evidence type="ECO:0000313" key="7">
    <source>
        <dbReference type="EMBL" id="VAW18376.1"/>
    </source>
</evidence>
<dbReference type="InterPro" id="IPR022896">
    <property type="entry name" value="TrioseP_Isoase_bac/euk"/>
</dbReference>
<evidence type="ECO:0000256" key="5">
    <source>
        <dbReference type="ARBA" id="ARBA00023152"/>
    </source>
</evidence>
<dbReference type="GO" id="GO:0019563">
    <property type="term" value="P:glycerol catabolic process"/>
    <property type="evidence" value="ECO:0007669"/>
    <property type="project" value="TreeGrafter"/>
</dbReference>
<dbReference type="PROSITE" id="PS00171">
    <property type="entry name" value="TIM_1"/>
    <property type="match status" value="1"/>
</dbReference>
<dbReference type="Pfam" id="PF00121">
    <property type="entry name" value="TIM"/>
    <property type="match status" value="1"/>
</dbReference>
<dbReference type="PANTHER" id="PTHR21139">
    <property type="entry name" value="TRIOSEPHOSPHATE ISOMERASE"/>
    <property type="match status" value="1"/>
</dbReference>
<dbReference type="PANTHER" id="PTHR21139:SF42">
    <property type="entry name" value="TRIOSEPHOSPHATE ISOMERASE"/>
    <property type="match status" value="1"/>
</dbReference>
<dbReference type="HAMAP" id="MF_00147_B">
    <property type="entry name" value="TIM_B"/>
    <property type="match status" value="1"/>
</dbReference>
<evidence type="ECO:0000256" key="6">
    <source>
        <dbReference type="ARBA" id="ARBA00023235"/>
    </source>
</evidence>
<keyword evidence="5" id="KW-0324">Glycolysis</keyword>
<keyword evidence="3" id="KW-0312">Gluconeogenesis</keyword>
<dbReference type="CDD" id="cd00311">
    <property type="entry name" value="TIM"/>
    <property type="match status" value="1"/>
</dbReference>
<dbReference type="NCBIfam" id="TIGR00419">
    <property type="entry name" value="tim"/>
    <property type="match status" value="1"/>
</dbReference>
<dbReference type="InterPro" id="IPR020861">
    <property type="entry name" value="Triosephosphate_isomerase_AS"/>
</dbReference>
<dbReference type="InterPro" id="IPR035990">
    <property type="entry name" value="TIM_sf"/>
</dbReference>
<dbReference type="GO" id="GO:0005829">
    <property type="term" value="C:cytosol"/>
    <property type="evidence" value="ECO:0007669"/>
    <property type="project" value="TreeGrafter"/>
</dbReference>
<organism evidence="7">
    <name type="scientific">hydrothermal vent metagenome</name>
    <dbReference type="NCBI Taxonomy" id="652676"/>
    <lineage>
        <taxon>unclassified sequences</taxon>
        <taxon>metagenomes</taxon>
        <taxon>ecological metagenomes</taxon>
    </lineage>
</organism>
<proteinExistence type="inferred from homology"/>
<accession>A0A3B0UFI0</accession>
<keyword evidence="6 7" id="KW-0413">Isomerase</keyword>
<dbReference type="GO" id="GO:0006094">
    <property type="term" value="P:gluconeogenesis"/>
    <property type="evidence" value="ECO:0007669"/>
    <property type="project" value="UniProtKB-KW"/>
</dbReference>
<dbReference type="GO" id="GO:0046166">
    <property type="term" value="P:glyceraldehyde-3-phosphate biosynthetic process"/>
    <property type="evidence" value="ECO:0007669"/>
    <property type="project" value="TreeGrafter"/>
</dbReference>
<evidence type="ECO:0000256" key="3">
    <source>
        <dbReference type="ARBA" id="ARBA00022432"/>
    </source>
</evidence>
<evidence type="ECO:0000256" key="4">
    <source>
        <dbReference type="ARBA" id="ARBA00022490"/>
    </source>
</evidence>
<comment type="pathway">
    <text evidence="1">Carbohydrate degradation; glycolysis; D-glyceraldehyde 3-phosphate from glycerone phosphate: step 1/1.</text>
</comment>
<dbReference type="InterPro" id="IPR013785">
    <property type="entry name" value="Aldolase_TIM"/>
</dbReference>
<protein>
    <recommendedName>
        <fullName evidence="2">triose-phosphate isomerase</fullName>
        <ecNumber evidence="2">5.3.1.1</ecNumber>
    </recommendedName>
</protein>
<dbReference type="GO" id="GO:0004807">
    <property type="term" value="F:triose-phosphate isomerase activity"/>
    <property type="evidence" value="ECO:0007669"/>
    <property type="project" value="UniProtKB-EC"/>
</dbReference>
<dbReference type="AlphaFoldDB" id="A0A3B0UFI0"/>
<dbReference type="FunFam" id="3.20.20.70:FF:000016">
    <property type="entry name" value="Triosephosphate isomerase"/>
    <property type="match status" value="1"/>
</dbReference>
<gene>
    <name evidence="7" type="ORF">MNBD_ALPHA12-817</name>
</gene>
<dbReference type="Gene3D" id="3.20.20.70">
    <property type="entry name" value="Aldolase class I"/>
    <property type="match status" value="1"/>
</dbReference>
<dbReference type="SUPFAM" id="SSF51351">
    <property type="entry name" value="Triosephosphate isomerase (TIM)"/>
    <property type="match status" value="1"/>
</dbReference>
<evidence type="ECO:0000256" key="1">
    <source>
        <dbReference type="ARBA" id="ARBA00004680"/>
    </source>
</evidence>
<dbReference type="InterPro" id="IPR000652">
    <property type="entry name" value="Triosephosphate_isomerase"/>
</dbReference>
<reference evidence="7" key="1">
    <citation type="submission" date="2018-06" db="EMBL/GenBank/DDBJ databases">
        <authorList>
            <person name="Zhirakovskaya E."/>
        </authorList>
    </citation>
    <scope>NUCLEOTIDE SEQUENCE</scope>
</reference>
<dbReference type="EMBL" id="UOEO01000089">
    <property type="protein sequence ID" value="VAW18376.1"/>
    <property type="molecule type" value="Genomic_DNA"/>
</dbReference>
<sequence length="251" mass="26358">MSNKIKPLIAGNWKMNGFNADLDQIEAIVAGLAARGRASCDVLICPPATLIAAASALCANSSLMIGGQDCHVMDKGAHTGDISALMLADAGARYVIIGHSERRHEHSENDGLVRAKSASALKAGLIPIICVGETRAERLGALAITVVEQQLDGSVPDLEPDQQIVVAYEPVWAIGSGQIPTSEDILLMHSSIREWLKNRFGERGSQVNILYGGSMKAGNAQQILALDNVNGGLIGGASLRARDFLGIIDGA</sequence>
<dbReference type="GO" id="GO:0006096">
    <property type="term" value="P:glycolytic process"/>
    <property type="evidence" value="ECO:0007669"/>
    <property type="project" value="UniProtKB-KW"/>
</dbReference>
<dbReference type="EC" id="5.3.1.1" evidence="2"/>
<keyword evidence="4" id="KW-0963">Cytoplasm</keyword>
<name>A0A3B0UFI0_9ZZZZ</name>